<protein>
    <recommendedName>
        <fullName evidence="9">Protein translocase subunit SecE</fullName>
    </recommendedName>
</protein>
<keyword evidence="8 9" id="KW-0472">Membrane</keyword>
<proteinExistence type="inferred from homology"/>
<organism evidence="10 11">
    <name type="scientific">Candidatus Yanofskybacteria bacterium RIFCSPHIGHO2_01_FULL_45_42</name>
    <dbReference type="NCBI Taxonomy" id="1802671"/>
    <lineage>
        <taxon>Bacteria</taxon>
        <taxon>Candidatus Yanofskyibacteriota</taxon>
    </lineage>
</organism>
<dbReference type="HAMAP" id="MF_00422">
    <property type="entry name" value="SecE"/>
    <property type="match status" value="1"/>
</dbReference>
<evidence type="ECO:0000256" key="7">
    <source>
        <dbReference type="ARBA" id="ARBA00023010"/>
    </source>
</evidence>
<keyword evidence="3 9" id="KW-1003">Cell membrane</keyword>
<comment type="similarity">
    <text evidence="9">Belongs to the SecE/SEC61-gamma family.</text>
</comment>
<evidence type="ECO:0000256" key="5">
    <source>
        <dbReference type="ARBA" id="ARBA00022927"/>
    </source>
</evidence>
<feature type="transmembrane region" description="Helical" evidence="9">
    <location>
        <begin position="29"/>
        <end position="55"/>
    </location>
</feature>
<keyword evidence="2 9" id="KW-0813">Transport</keyword>
<evidence type="ECO:0000313" key="10">
    <source>
        <dbReference type="EMBL" id="OGN07871.1"/>
    </source>
</evidence>
<dbReference type="GO" id="GO:0065002">
    <property type="term" value="P:intracellular protein transmembrane transport"/>
    <property type="evidence" value="ECO:0007669"/>
    <property type="project" value="UniProtKB-UniRule"/>
</dbReference>
<dbReference type="PANTHER" id="PTHR33910:SF1">
    <property type="entry name" value="PROTEIN TRANSLOCASE SUBUNIT SECE"/>
    <property type="match status" value="1"/>
</dbReference>
<evidence type="ECO:0000256" key="4">
    <source>
        <dbReference type="ARBA" id="ARBA00022692"/>
    </source>
</evidence>
<accession>A0A1F8F401</accession>
<dbReference type="GO" id="GO:0009306">
    <property type="term" value="P:protein secretion"/>
    <property type="evidence" value="ECO:0007669"/>
    <property type="project" value="UniProtKB-UniRule"/>
</dbReference>
<reference evidence="10 11" key="1">
    <citation type="journal article" date="2016" name="Nat. Commun.">
        <title>Thousands of microbial genomes shed light on interconnected biogeochemical processes in an aquifer system.</title>
        <authorList>
            <person name="Anantharaman K."/>
            <person name="Brown C.T."/>
            <person name="Hug L.A."/>
            <person name="Sharon I."/>
            <person name="Castelle C.J."/>
            <person name="Probst A.J."/>
            <person name="Thomas B.C."/>
            <person name="Singh A."/>
            <person name="Wilkins M.J."/>
            <person name="Karaoz U."/>
            <person name="Brodie E.L."/>
            <person name="Williams K.H."/>
            <person name="Hubbard S.S."/>
            <person name="Banfield J.F."/>
        </authorList>
    </citation>
    <scope>NUCLEOTIDE SEQUENCE [LARGE SCALE GENOMIC DNA]</scope>
</reference>
<comment type="subunit">
    <text evidence="9">Component of the Sec protein translocase complex. Heterotrimer consisting of SecY, SecE and SecG subunits. The heterotrimers can form oligomers, although 1 heterotrimer is thought to be able to translocate proteins. Interacts with the ribosome. Interacts with SecDF, and other proteins may be involved. Interacts with SecA.</text>
</comment>
<keyword evidence="5 9" id="KW-0653">Protein transport</keyword>
<sequence>MEKLITFLKEVKIELAKVSWPNRKQTVQYTLVVIGISLFIAFYLGALDAVFGYILQKFLLR</sequence>
<dbReference type="PANTHER" id="PTHR33910">
    <property type="entry name" value="PROTEIN TRANSLOCASE SUBUNIT SECE"/>
    <property type="match status" value="1"/>
</dbReference>
<comment type="caution">
    <text evidence="10">The sequence shown here is derived from an EMBL/GenBank/DDBJ whole genome shotgun (WGS) entry which is preliminary data.</text>
</comment>
<keyword evidence="4 9" id="KW-0812">Transmembrane</keyword>
<dbReference type="EMBL" id="MGJL01000017">
    <property type="protein sequence ID" value="OGN07871.1"/>
    <property type="molecule type" value="Genomic_DNA"/>
</dbReference>
<dbReference type="GO" id="GO:0008320">
    <property type="term" value="F:protein transmembrane transporter activity"/>
    <property type="evidence" value="ECO:0007669"/>
    <property type="project" value="UniProtKB-UniRule"/>
</dbReference>
<dbReference type="PROSITE" id="PS01067">
    <property type="entry name" value="SECE_SEC61G"/>
    <property type="match status" value="1"/>
</dbReference>
<keyword evidence="7 9" id="KW-0811">Translocation</keyword>
<dbReference type="NCBIfam" id="TIGR00964">
    <property type="entry name" value="secE_bact"/>
    <property type="match status" value="1"/>
</dbReference>
<evidence type="ECO:0000256" key="3">
    <source>
        <dbReference type="ARBA" id="ARBA00022475"/>
    </source>
</evidence>
<dbReference type="GO" id="GO:0006605">
    <property type="term" value="P:protein targeting"/>
    <property type="evidence" value="ECO:0007669"/>
    <property type="project" value="UniProtKB-UniRule"/>
</dbReference>
<dbReference type="Pfam" id="PF00584">
    <property type="entry name" value="SecE"/>
    <property type="match status" value="1"/>
</dbReference>
<name>A0A1F8F401_9BACT</name>
<dbReference type="InterPro" id="IPR005807">
    <property type="entry name" value="SecE_bac"/>
</dbReference>
<dbReference type="AlphaFoldDB" id="A0A1F8F401"/>
<evidence type="ECO:0000256" key="1">
    <source>
        <dbReference type="ARBA" id="ARBA00004370"/>
    </source>
</evidence>
<dbReference type="Proteomes" id="UP000178023">
    <property type="component" value="Unassembled WGS sequence"/>
</dbReference>
<comment type="subcellular location">
    <subcellularLocation>
        <location evidence="9">Cell membrane</location>
        <topology evidence="9">Single-pass membrane protein</topology>
    </subcellularLocation>
    <subcellularLocation>
        <location evidence="1">Membrane</location>
    </subcellularLocation>
</comment>
<dbReference type="Gene3D" id="1.20.5.1030">
    <property type="entry name" value="Preprotein translocase secy subunit"/>
    <property type="match status" value="1"/>
</dbReference>
<dbReference type="GO" id="GO:0043952">
    <property type="term" value="P:protein transport by the Sec complex"/>
    <property type="evidence" value="ECO:0007669"/>
    <property type="project" value="UniProtKB-UniRule"/>
</dbReference>
<gene>
    <name evidence="9" type="primary">secE</name>
    <name evidence="10" type="ORF">A2750_00260</name>
</gene>
<evidence type="ECO:0000256" key="6">
    <source>
        <dbReference type="ARBA" id="ARBA00022989"/>
    </source>
</evidence>
<comment type="function">
    <text evidence="9">Essential subunit of the Sec protein translocation channel SecYEG. Clamps together the 2 halves of SecY. May contact the channel plug during translocation.</text>
</comment>
<dbReference type="InterPro" id="IPR001901">
    <property type="entry name" value="Translocase_SecE/Sec61-g"/>
</dbReference>
<keyword evidence="6 9" id="KW-1133">Transmembrane helix</keyword>
<evidence type="ECO:0000313" key="11">
    <source>
        <dbReference type="Proteomes" id="UP000178023"/>
    </source>
</evidence>
<evidence type="ECO:0000256" key="2">
    <source>
        <dbReference type="ARBA" id="ARBA00022448"/>
    </source>
</evidence>
<evidence type="ECO:0000256" key="8">
    <source>
        <dbReference type="ARBA" id="ARBA00023136"/>
    </source>
</evidence>
<dbReference type="InterPro" id="IPR038379">
    <property type="entry name" value="SecE_sf"/>
</dbReference>
<evidence type="ECO:0000256" key="9">
    <source>
        <dbReference type="HAMAP-Rule" id="MF_00422"/>
    </source>
</evidence>
<dbReference type="GO" id="GO:0005886">
    <property type="term" value="C:plasma membrane"/>
    <property type="evidence" value="ECO:0007669"/>
    <property type="project" value="UniProtKB-SubCell"/>
</dbReference>